<keyword evidence="1" id="KW-1133">Transmembrane helix</keyword>
<organism evidence="3 4">
    <name type="scientific">Anaeramoeba ignava</name>
    <name type="common">Anaerobic marine amoeba</name>
    <dbReference type="NCBI Taxonomy" id="1746090"/>
    <lineage>
        <taxon>Eukaryota</taxon>
        <taxon>Metamonada</taxon>
        <taxon>Anaeramoebidae</taxon>
        <taxon>Anaeramoeba</taxon>
    </lineage>
</organism>
<name>A0A9Q0RHI3_ANAIG</name>
<sequence>MFDTSDNQIWHFILFLCYFTFLIFGISRLFILLRRSRSFVHQKYIFSLITLATAIRCLDSLIAVANYTFFSDHFFGFEIANGFGSDVYFCAFLLLIFCMAQMHNEIMLPSKKRIKKKNRNLKILFGVVLVITVVGHQLLIILTKLRNRINFFYVSAVYFASSIGMLIFARRLLILVPQEKDYFLHKSIRKLNLGMIGCTCCFLLRFPILIMITVFESRHCSINERDSLFLIFYLFCEIVPAFFIFLIFPIPPRTEKYEMIKFEAISKF</sequence>
<dbReference type="EMBL" id="JAPDFW010000011">
    <property type="protein sequence ID" value="KAJ5080184.1"/>
    <property type="molecule type" value="Genomic_DNA"/>
</dbReference>
<evidence type="ECO:0000256" key="1">
    <source>
        <dbReference type="SAM" id="Phobius"/>
    </source>
</evidence>
<keyword evidence="1" id="KW-0472">Membrane</keyword>
<reference evidence="3" key="1">
    <citation type="submission" date="2022-10" db="EMBL/GenBank/DDBJ databases">
        <title>Novel sulphate-reducing endosymbionts in the free-living metamonad Anaeramoeba.</title>
        <authorList>
            <person name="Jerlstrom-Hultqvist J."/>
            <person name="Cepicka I."/>
            <person name="Gallot-Lavallee L."/>
            <person name="Salas-Leiva D."/>
            <person name="Curtis B.A."/>
            <person name="Zahonova K."/>
            <person name="Pipaliya S."/>
            <person name="Dacks J."/>
            <person name="Roger A.J."/>
        </authorList>
    </citation>
    <scope>NUCLEOTIDE SEQUENCE</scope>
    <source>
        <strain evidence="3">BMAN</strain>
    </source>
</reference>
<feature type="transmembrane region" description="Helical" evidence="1">
    <location>
        <begin position="227"/>
        <end position="250"/>
    </location>
</feature>
<keyword evidence="1" id="KW-0812">Transmembrane</keyword>
<dbReference type="Proteomes" id="UP001149090">
    <property type="component" value="Unassembled WGS sequence"/>
</dbReference>
<gene>
    <name evidence="3" type="ORF">M0811_03668</name>
</gene>
<feature type="transmembrane region" description="Helical" evidence="1">
    <location>
        <begin position="12"/>
        <end position="33"/>
    </location>
</feature>
<evidence type="ECO:0000313" key="3">
    <source>
        <dbReference type="EMBL" id="KAJ5080184.1"/>
    </source>
</evidence>
<feature type="domain" description="THH1/TOM1/TOM3" evidence="2">
    <location>
        <begin position="42"/>
        <end position="256"/>
    </location>
</feature>
<accession>A0A9Q0RHI3</accession>
<feature type="transmembrane region" description="Helical" evidence="1">
    <location>
        <begin position="193"/>
        <end position="215"/>
    </location>
</feature>
<evidence type="ECO:0000313" key="4">
    <source>
        <dbReference type="Proteomes" id="UP001149090"/>
    </source>
</evidence>
<feature type="transmembrane region" description="Helical" evidence="1">
    <location>
        <begin position="82"/>
        <end position="102"/>
    </location>
</feature>
<proteinExistence type="predicted"/>
<dbReference type="InterPro" id="IPR009457">
    <property type="entry name" value="THH1/TOM1/TOM3_dom"/>
</dbReference>
<feature type="transmembrane region" description="Helical" evidence="1">
    <location>
        <begin position="151"/>
        <end position="173"/>
    </location>
</feature>
<keyword evidence="4" id="KW-1185">Reference proteome</keyword>
<dbReference type="AlphaFoldDB" id="A0A9Q0RHI3"/>
<comment type="caution">
    <text evidence="3">The sequence shown here is derived from an EMBL/GenBank/DDBJ whole genome shotgun (WGS) entry which is preliminary data.</text>
</comment>
<dbReference type="Pfam" id="PF06454">
    <property type="entry name" value="THH1_TOM1-3_dom"/>
    <property type="match status" value="1"/>
</dbReference>
<feature type="transmembrane region" description="Helical" evidence="1">
    <location>
        <begin position="123"/>
        <end position="145"/>
    </location>
</feature>
<evidence type="ECO:0000259" key="2">
    <source>
        <dbReference type="Pfam" id="PF06454"/>
    </source>
</evidence>
<protein>
    <submittedName>
        <fullName evidence="3">Tobamovirus multiplication protein 1-like isoform x1</fullName>
    </submittedName>
</protein>
<feature type="transmembrane region" description="Helical" evidence="1">
    <location>
        <begin position="45"/>
        <end position="70"/>
    </location>
</feature>